<accession>A0A183UM20</accession>
<evidence type="ECO:0000313" key="1">
    <source>
        <dbReference type="EMBL" id="VDM40861.1"/>
    </source>
</evidence>
<evidence type="ECO:0000313" key="2">
    <source>
        <dbReference type="Proteomes" id="UP000050794"/>
    </source>
</evidence>
<name>A0A183UM20_TOXCA</name>
<dbReference type="Proteomes" id="UP000050794">
    <property type="component" value="Unassembled WGS sequence"/>
</dbReference>
<organism evidence="2 3">
    <name type="scientific">Toxocara canis</name>
    <name type="common">Canine roundworm</name>
    <dbReference type="NCBI Taxonomy" id="6265"/>
    <lineage>
        <taxon>Eukaryota</taxon>
        <taxon>Metazoa</taxon>
        <taxon>Ecdysozoa</taxon>
        <taxon>Nematoda</taxon>
        <taxon>Chromadorea</taxon>
        <taxon>Rhabditida</taxon>
        <taxon>Spirurina</taxon>
        <taxon>Ascaridomorpha</taxon>
        <taxon>Ascaridoidea</taxon>
        <taxon>Toxocaridae</taxon>
        <taxon>Toxocara</taxon>
    </lineage>
</organism>
<reference evidence="1 2" key="2">
    <citation type="submission" date="2018-11" db="EMBL/GenBank/DDBJ databases">
        <authorList>
            <consortium name="Pathogen Informatics"/>
        </authorList>
    </citation>
    <scope>NUCLEOTIDE SEQUENCE [LARGE SCALE GENOMIC DNA]</scope>
</reference>
<proteinExistence type="predicted"/>
<dbReference type="EMBL" id="UYWY01020205">
    <property type="protein sequence ID" value="VDM40861.1"/>
    <property type="molecule type" value="Genomic_DNA"/>
</dbReference>
<evidence type="ECO:0000313" key="3">
    <source>
        <dbReference type="WBParaSite" id="TCNE_0000954001-mRNA-1"/>
    </source>
</evidence>
<reference evidence="3" key="1">
    <citation type="submission" date="2016-06" db="UniProtKB">
        <authorList>
            <consortium name="WormBaseParasite"/>
        </authorList>
    </citation>
    <scope>IDENTIFICATION</scope>
</reference>
<sequence>MLLSREVPAGLECAPQNTTAAKSARNLEVVVGTALIRLQAFLHDCTQLQMLLMPPTMHESSQRGIVSVDAFILQSFILSLTGETH</sequence>
<gene>
    <name evidence="1" type="ORF">TCNE_LOCUS9540</name>
</gene>
<dbReference type="AlphaFoldDB" id="A0A183UM20"/>
<dbReference type="WBParaSite" id="TCNE_0000954001-mRNA-1">
    <property type="protein sequence ID" value="TCNE_0000954001-mRNA-1"/>
    <property type="gene ID" value="TCNE_0000954001"/>
</dbReference>
<keyword evidence="2" id="KW-1185">Reference proteome</keyword>
<protein>
    <submittedName>
        <fullName evidence="1 3">Uncharacterized protein</fullName>
    </submittedName>
</protein>